<feature type="non-terminal residue" evidence="2">
    <location>
        <position position="360"/>
    </location>
</feature>
<gene>
    <name evidence="2" type="ORF">AVDCRST_MAG07-1715</name>
</gene>
<reference evidence="2" key="1">
    <citation type="submission" date="2020-02" db="EMBL/GenBank/DDBJ databases">
        <authorList>
            <person name="Meier V. D."/>
        </authorList>
    </citation>
    <scope>NUCLEOTIDE SEQUENCE</scope>
    <source>
        <strain evidence="2">AVDCRST_MAG07</strain>
    </source>
</reference>
<accession>A0A6J4LC25</accession>
<name>A0A6J4LC25_9ACTN</name>
<dbReference type="AlphaFoldDB" id="A0A6J4LC25"/>
<dbReference type="EMBL" id="CADCUB010000086">
    <property type="protein sequence ID" value="CAA9329502.1"/>
    <property type="molecule type" value="Genomic_DNA"/>
</dbReference>
<feature type="region of interest" description="Disordered" evidence="1">
    <location>
        <begin position="1"/>
        <end position="360"/>
    </location>
</feature>
<sequence length="360" mass="40455">GPAEAPACRRGQDAAPPQGDRGGGEQRRGGLPRDVGRRAARRDRRVPPAAGRRRHRRRPARGRLRRRPRGRPPHPRAAPLRRAGDGRRRPAHGQHLRDAHRRGQDPHLRAAGLPERPRGQGRARRDGQRLPRPPRRRVDGARAPLPRAVGRRHPGQRAARGPPRGLRLRHHLRHQQRVRLRLPARQHGVERHRAGAARPPLRDRGRGRLHPHRRGAHAADHQRSLGPGDQVVRRVRPDHPAPGEGRRLRGRREEAHGRDHRVGRGEGRGPARHRQPLRVGQHLAGRLPQQRPQGQGAVPQGQGVRRHERRGAHRRRAHRPRAGGPPLQRGHAPGHRGQGAGGDQEREPDARDDHAPELLP</sequence>
<feature type="compositionally biased region" description="Basic residues" evidence="1">
    <location>
        <begin position="51"/>
        <end position="74"/>
    </location>
</feature>
<protein>
    <submittedName>
        <fullName evidence="2">Protein translocase subunit SecA</fullName>
    </submittedName>
</protein>
<feature type="compositionally biased region" description="Basic residues" evidence="1">
    <location>
        <begin position="166"/>
        <end position="184"/>
    </location>
</feature>
<organism evidence="2">
    <name type="scientific">uncultured Frankineae bacterium</name>
    <dbReference type="NCBI Taxonomy" id="437475"/>
    <lineage>
        <taxon>Bacteria</taxon>
        <taxon>Bacillati</taxon>
        <taxon>Actinomycetota</taxon>
        <taxon>Actinomycetes</taxon>
        <taxon>Frankiales</taxon>
        <taxon>environmental samples</taxon>
    </lineage>
</organism>
<proteinExistence type="predicted"/>
<evidence type="ECO:0000256" key="1">
    <source>
        <dbReference type="SAM" id="MobiDB-lite"/>
    </source>
</evidence>
<feature type="compositionally biased region" description="Basic and acidic residues" evidence="1">
    <location>
        <begin position="115"/>
        <end position="129"/>
    </location>
</feature>
<feature type="compositionally biased region" description="Basic and acidic residues" evidence="1">
    <location>
        <begin position="95"/>
        <end position="108"/>
    </location>
</feature>
<feature type="compositionally biased region" description="Low complexity" evidence="1">
    <location>
        <begin position="156"/>
        <end position="165"/>
    </location>
</feature>
<evidence type="ECO:0000313" key="2">
    <source>
        <dbReference type="EMBL" id="CAA9329502.1"/>
    </source>
</evidence>
<feature type="compositionally biased region" description="Basic and acidic residues" evidence="1">
    <location>
        <begin position="343"/>
        <end position="360"/>
    </location>
</feature>
<feature type="non-terminal residue" evidence="2">
    <location>
        <position position="1"/>
    </location>
</feature>
<feature type="compositionally biased region" description="Basic and acidic residues" evidence="1">
    <location>
        <begin position="231"/>
        <end position="269"/>
    </location>
</feature>
<feature type="compositionally biased region" description="Low complexity" evidence="1">
    <location>
        <begin position="285"/>
        <end position="303"/>
    </location>
</feature>
<feature type="compositionally biased region" description="Basic residues" evidence="1">
    <location>
        <begin position="207"/>
        <end position="216"/>
    </location>
</feature>
<feature type="compositionally biased region" description="Basic residues" evidence="1">
    <location>
        <begin position="304"/>
        <end position="321"/>
    </location>
</feature>